<evidence type="ECO:0000256" key="8">
    <source>
        <dbReference type="ARBA" id="ARBA00023235"/>
    </source>
</evidence>
<feature type="compositionally biased region" description="Basic and acidic residues" evidence="10">
    <location>
        <begin position="541"/>
        <end position="553"/>
    </location>
</feature>
<evidence type="ECO:0000256" key="10">
    <source>
        <dbReference type="SAM" id="MobiDB-lite"/>
    </source>
</evidence>
<keyword evidence="4 9" id="KW-0347">Helicase</keyword>
<keyword evidence="2 9" id="KW-0227">DNA damage</keyword>
<comment type="catalytic activity">
    <reaction evidence="9">
        <text>ATP + H2O = ADP + phosphate + H(+)</text>
        <dbReference type="Rhea" id="RHEA:13065"/>
        <dbReference type="ChEBI" id="CHEBI:15377"/>
        <dbReference type="ChEBI" id="CHEBI:15378"/>
        <dbReference type="ChEBI" id="CHEBI:30616"/>
        <dbReference type="ChEBI" id="CHEBI:43474"/>
        <dbReference type="ChEBI" id="CHEBI:456216"/>
        <dbReference type="EC" id="5.6.2.3"/>
    </reaction>
</comment>
<feature type="compositionally biased region" description="Basic residues" evidence="10">
    <location>
        <begin position="171"/>
        <end position="182"/>
    </location>
</feature>
<keyword evidence="9" id="KW-0233">DNA recombination</keyword>
<feature type="domain" description="Helitron helicase-like" evidence="12">
    <location>
        <begin position="636"/>
        <end position="819"/>
    </location>
</feature>
<dbReference type="Gene3D" id="3.40.50.300">
    <property type="entry name" value="P-loop containing nucleotide triphosphate hydrolases"/>
    <property type="match status" value="1"/>
</dbReference>
<feature type="region of interest" description="Disordered" evidence="10">
    <location>
        <begin position="93"/>
        <end position="228"/>
    </location>
</feature>
<organism evidence="15 16">
    <name type="scientific">Frankliniella fusca</name>
    <dbReference type="NCBI Taxonomy" id="407009"/>
    <lineage>
        <taxon>Eukaryota</taxon>
        <taxon>Metazoa</taxon>
        <taxon>Ecdysozoa</taxon>
        <taxon>Arthropoda</taxon>
        <taxon>Hexapoda</taxon>
        <taxon>Insecta</taxon>
        <taxon>Pterygota</taxon>
        <taxon>Neoptera</taxon>
        <taxon>Paraneoptera</taxon>
        <taxon>Thysanoptera</taxon>
        <taxon>Terebrantia</taxon>
        <taxon>Thripoidea</taxon>
        <taxon>Thripidae</taxon>
        <taxon>Frankliniella</taxon>
    </lineage>
</organism>
<dbReference type="InterPro" id="IPR046700">
    <property type="entry name" value="DUF6570"/>
</dbReference>
<evidence type="ECO:0000313" key="16">
    <source>
        <dbReference type="Proteomes" id="UP001219518"/>
    </source>
</evidence>
<dbReference type="PANTHER" id="PTHR47642:SF5">
    <property type="entry name" value="ATP-DEPENDENT DNA HELICASE"/>
    <property type="match status" value="1"/>
</dbReference>
<feature type="compositionally biased region" description="Basic and acidic residues" evidence="10">
    <location>
        <begin position="309"/>
        <end position="321"/>
    </location>
</feature>
<protein>
    <recommendedName>
        <fullName evidence="9">ATP-dependent DNA helicase</fullName>
        <ecNumber evidence="9">5.6.2.3</ecNumber>
    </recommendedName>
</protein>
<evidence type="ECO:0000259" key="12">
    <source>
        <dbReference type="Pfam" id="PF14214"/>
    </source>
</evidence>
<feature type="non-terminal residue" evidence="15">
    <location>
        <position position="1"/>
    </location>
</feature>
<comment type="cofactor">
    <cofactor evidence="9">
        <name>Mg(2+)</name>
        <dbReference type="ChEBI" id="CHEBI:18420"/>
    </cofactor>
</comment>
<evidence type="ECO:0000256" key="4">
    <source>
        <dbReference type="ARBA" id="ARBA00022806"/>
    </source>
</evidence>
<dbReference type="GO" id="GO:0000723">
    <property type="term" value="P:telomere maintenance"/>
    <property type="evidence" value="ECO:0007669"/>
    <property type="project" value="InterPro"/>
</dbReference>
<keyword evidence="8" id="KW-0413">Isomerase</keyword>
<feature type="compositionally biased region" description="Basic and acidic residues" evidence="10">
    <location>
        <begin position="105"/>
        <end position="151"/>
    </location>
</feature>
<gene>
    <name evidence="15" type="ORF">KUF71_012031</name>
</gene>
<dbReference type="GO" id="GO:0006281">
    <property type="term" value="P:DNA repair"/>
    <property type="evidence" value="ECO:0007669"/>
    <property type="project" value="UniProtKB-KW"/>
</dbReference>
<dbReference type="GO" id="GO:0005524">
    <property type="term" value="F:ATP binding"/>
    <property type="evidence" value="ECO:0007669"/>
    <property type="project" value="UniProtKB-KW"/>
</dbReference>
<dbReference type="Pfam" id="PF21530">
    <property type="entry name" value="Pif1_2B_dom"/>
    <property type="match status" value="1"/>
</dbReference>
<dbReference type="Pfam" id="PF20209">
    <property type="entry name" value="DUF6570"/>
    <property type="match status" value="1"/>
</dbReference>
<dbReference type="GO" id="GO:0043139">
    <property type="term" value="F:5'-3' DNA helicase activity"/>
    <property type="evidence" value="ECO:0007669"/>
    <property type="project" value="UniProtKB-EC"/>
</dbReference>
<evidence type="ECO:0000256" key="1">
    <source>
        <dbReference type="ARBA" id="ARBA00022741"/>
    </source>
</evidence>
<dbReference type="InterPro" id="IPR010285">
    <property type="entry name" value="DNA_helicase_pif1-like_DEAD"/>
</dbReference>
<dbReference type="CDD" id="cd18809">
    <property type="entry name" value="SF1_C_RecD"/>
    <property type="match status" value="1"/>
</dbReference>
<feature type="domain" description="DNA helicase Pif1-like 2B" evidence="14">
    <location>
        <begin position="1514"/>
        <end position="1541"/>
    </location>
</feature>
<keyword evidence="6" id="KW-0238">DNA-binding</keyword>
<evidence type="ECO:0000259" key="13">
    <source>
        <dbReference type="Pfam" id="PF20209"/>
    </source>
</evidence>
<dbReference type="GO" id="GO:0016787">
    <property type="term" value="F:hydrolase activity"/>
    <property type="evidence" value="ECO:0007669"/>
    <property type="project" value="UniProtKB-KW"/>
</dbReference>
<feature type="compositionally biased region" description="Acidic residues" evidence="10">
    <location>
        <begin position="219"/>
        <end position="228"/>
    </location>
</feature>
<accession>A0AAE1HJX8</accession>
<reference evidence="15" key="2">
    <citation type="journal article" date="2023" name="BMC Genomics">
        <title>Pest status, molecular evolution, and epigenetic factors derived from the genome assembly of Frankliniella fusca, a thysanopteran phytovirus vector.</title>
        <authorList>
            <person name="Catto M.A."/>
            <person name="Labadie P.E."/>
            <person name="Jacobson A.L."/>
            <person name="Kennedy G.G."/>
            <person name="Srinivasan R."/>
            <person name="Hunt B.G."/>
        </authorList>
    </citation>
    <scope>NUCLEOTIDE SEQUENCE</scope>
    <source>
        <strain evidence="15">PL_HMW_Pooled</strain>
    </source>
</reference>
<evidence type="ECO:0000313" key="15">
    <source>
        <dbReference type="EMBL" id="KAK3922574.1"/>
    </source>
</evidence>
<dbReference type="InterPro" id="IPR049163">
    <property type="entry name" value="Pif1-like_2B_dom"/>
</dbReference>
<keyword evidence="16" id="KW-1185">Reference proteome</keyword>
<keyword evidence="1 9" id="KW-0547">Nucleotide-binding</keyword>
<keyword evidence="7 9" id="KW-0234">DNA repair</keyword>
<dbReference type="GO" id="GO:0006310">
    <property type="term" value="P:DNA recombination"/>
    <property type="evidence" value="ECO:0007669"/>
    <property type="project" value="UniProtKB-KW"/>
</dbReference>
<dbReference type="EC" id="5.6.2.3" evidence="9"/>
<keyword evidence="5 9" id="KW-0067">ATP-binding</keyword>
<reference evidence="15" key="1">
    <citation type="submission" date="2021-07" db="EMBL/GenBank/DDBJ databases">
        <authorList>
            <person name="Catto M.A."/>
            <person name="Jacobson A."/>
            <person name="Kennedy G."/>
            <person name="Labadie P."/>
            <person name="Hunt B.G."/>
            <person name="Srinivasan R."/>
        </authorList>
    </citation>
    <scope>NUCLEOTIDE SEQUENCE</scope>
    <source>
        <strain evidence="15">PL_HMW_Pooled</strain>
        <tissue evidence="15">Head</tissue>
    </source>
</reference>
<dbReference type="InterPro" id="IPR051055">
    <property type="entry name" value="PIF1_helicase"/>
</dbReference>
<sequence length="1657" mass="191989">MFMNEETSVTDTSPLKMIKLTSGICFKTTSKNLSKIKKQLHKILEKDVFLDCEIASSSSDLYNINLSSNCILCLSNTDVNELLIKCDENEKEKISIDTSSDEDADEKRTSNDDDGKNKQDEKPDKNDKHDQERRKSDKDEPDDDKTKSEKKNQKRKKSIEKSGSESDSKSKGKSKRQRKHKTPPNSDDEEKSGSESEENSKRKRKRQKNNKPPPKTNSDDEDPDSSDEEINRINRAARRIPTYKSIKNLIKMKYYKVLDCMIVTTSQGKTIRLKLEDESVPDDKFCLVKKCIHRRDLAKKRQAKKRKRDPPSKQKADREKARIRMKNLRKIRRSMNKKANKKYNAERKKIMRDLKKCGCKFKENGTVDILQHNFLCYEKSLQWHECVDCNKRIMISSHSRVKCKGHCELFSSQNHMDPLPVPEELLGLTYIEKQLISRVHSVFSLYKVEKGQYKYKGQVINFPQQVQSVADSLPHLVADLNNLVVVKLSNDIDLRDFYVRKAKVLNALVWLKAHHPLYSDIHIDEGKVSLLPTEGSVFNDLKHINPSDNEHPSTETNSDDSNCDTDNITSSGVPDLKDPSLNNTLHNTLIWPSIGPVPINEFGSPGYLTLCFPYLFPYAEADYTMPRKSKISLPAYIQHLMLYKDERFAKDERFRYFMMNSQMRWNALNLGNLYVKKNEFFSKMTISQLKEYLSNDKSMVKQIMYYGSRIRSTKSYWNSRCGELLDMVQQIGDPTVFFTLSAADYYWPNLFRLLDKDVKTLNIKERADLIAANPLVADSYFYLRSKFFINHCFKPHFGVKDVWFRYEFQHRGSVHLHGLACIVSCENPNVSLLPSQTHPCEITLSEVDNLENDLADLCNHVQRHTKCRKGFCLKEQKGKPHFVCKYNFPKQLQEYSTFEYKDNEITDIAFKRNDPFLNKYNSWVLQTWRANIDFSPIFSKAIVYRYIAKYASKSEIKSQAYNEIMTTILDKKCAESENCKQAIRKLLLSTCAERDYCAQEVFHFLMGYHFYEKTRDIVIINLSQRDWVSIHNGFGSNNVIDNYMERSTYFEKLSIYEYSKWFYVSGGAIKRRKNFAVVRFFPRYRKEFDEYAYYQWMSQVFYPWREIADVSYIDEEIRGYVDKCVSHYTNLGDYIKNEDNESDDINDNCSNKLKSNEQILSEFIPNLRKRNLGKEKSDTNYSWDRYSCKLKKEEIQIVDNYLRKDLDFSMISHTTCENLNAEQIQFLNYIKCKTDQIANNEESYPIFCMLQGMPGTGKSYLLRECVKYISVKLGCESVKVVAPTGVAAKNVDGCTLHSFLLLGKFGFTMKNLNGPDLITYREKYGDIKFLFVEECSMVGLRMLACLEKRCREIYDSESLFGNLNVILIGDVNQLLPISDQPLYAEVEISTKYNNLLERGKLIIDELKSAFILRKCHRFANQNYINFLRRISSGRCTERDVETMNKRCLSYLSSSEMSDFDDSLRICTTNDACIDYNLQQLQRLNVPTAIIKAQNNNQTAFTSSDDMADGLLNDLYLAEGAKVMLRKNLNVSRGLVNGCVGILKYFIYEKGMKPPALPVCVLVKFANINVSDLDISLIPIVPSLAMWYRNGITCTRFQLPIVLCWACTVHRSQGLTLQSMILDVGNSEFALGLLYVALSRVSDKENLCLVIALTLDRL</sequence>
<feature type="region of interest" description="Disordered" evidence="10">
    <location>
        <begin position="541"/>
        <end position="577"/>
    </location>
</feature>
<name>A0AAE1HJX8_9NEOP</name>
<evidence type="ECO:0000259" key="11">
    <source>
        <dbReference type="Pfam" id="PF05970"/>
    </source>
</evidence>
<feature type="compositionally biased region" description="Basic residues" evidence="10">
    <location>
        <begin position="297"/>
        <end position="308"/>
    </location>
</feature>
<evidence type="ECO:0000256" key="7">
    <source>
        <dbReference type="ARBA" id="ARBA00023204"/>
    </source>
</evidence>
<feature type="domain" description="DUF6570" evidence="13">
    <location>
        <begin position="405"/>
        <end position="526"/>
    </location>
</feature>
<feature type="region of interest" description="Disordered" evidence="10">
    <location>
        <begin position="297"/>
        <end position="321"/>
    </location>
</feature>
<evidence type="ECO:0000256" key="3">
    <source>
        <dbReference type="ARBA" id="ARBA00022801"/>
    </source>
</evidence>
<dbReference type="SUPFAM" id="SSF52540">
    <property type="entry name" value="P-loop containing nucleoside triphosphate hydrolases"/>
    <property type="match status" value="2"/>
</dbReference>
<evidence type="ECO:0000256" key="9">
    <source>
        <dbReference type="RuleBase" id="RU363044"/>
    </source>
</evidence>
<feature type="domain" description="DNA helicase Pif1-like DEAD-box helicase" evidence="11">
    <location>
        <begin position="1219"/>
        <end position="1439"/>
    </location>
</feature>
<evidence type="ECO:0000256" key="2">
    <source>
        <dbReference type="ARBA" id="ARBA00022763"/>
    </source>
</evidence>
<keyword evidence="3 9" id="KW-0378">Hydrolase</keyword>
<dbReference type="Pfam" id="PF14214">
    <property type="entry name" value="Helitron_like_N"/>
    <property type="match status" value="1"/>
</dbReference>
<evidence type="ECO:0000256" key="6">
    <source>
        <dbReference type="ARBA" id="ARBA00023125"/>
    </source>
</evidence>
<comment type="similarity">
    <text evidence="9">Belongs to the helicase family.</text>
</comment>
<evidence type="ECO:0000256" key="5">
    <source>
        <dbReference type="ARBA" id="ARBA00022840"/>
    </source>
</evidence>
<dbReference type="PANTHER" id="PTHR47642">
    <property type="entry name" value="ATP-DEPENDENT DNA HELICASE"/>
    <property type="match status" value="1"/>
</dbReference>
<dbReference type="InterPro" id="IPR027417">
    <property type="entry name" value="P-loop_NTPase"/>
</dbReference>
<feature type="compositionally biased region" description="Basic and acidic residues" evidence="10">
    <location>
        <begin position="191"/>
        <end position="200"/>
    </location>
</feature>
<evidence type="ECO:0000259" key="14">
    <source>
        <dbReference type="Pfam" id="PF21530"/>
    </source>
</evidence>
<dbReference type="Proteomes" id="UP001219518">
    <property type="component" value="Unassembled WGS sequence"/>
</dbReference>
<dbReference type="EMBL" id="JAHWGI010001099">
    <property type="protein sequence ID" value="KAK3922574.1"/>
    <property type="molecule type" value="Genomic_DNA"/>
</dbReference>
<proteinExistence type="inferred from homology"/>
<feature type="compositionally biased region" description="Basic and acidic residues" evidence="10">
    <location>
        <begin position="159"/>
        <end position="170"/>
    </location>
</feature>
<comment type="caution">
    <text evidence="15">The sequence shown here is derived from an EMBL/GenBank/DDBJ whole genome shotgun (WGS) entry which is preliminary data.</text>
</comment>
<dbReference type="Pfam" id="PF05970">
    <property type="entry name" value="PIF1"/>
    <property type="match status" value="1"/>
</dbReference>
<dbReference type="InterPro" id="IPR025476">
    <property type="entry name" value="Helitron_helicase-like"/>
</dbReference>